<proteinExistence type="predicted"/>
<dbReference type="EMBL" id="KN716226">
    <property type="protein sequence ID" value="KJH49682.1"/>
    <property type="molecule type" value="Genomic_DNA"/>
</dbReference>
<protein>
    <submittedName>
        <fullName evidence="1">Uncharacterized protein</fullName>
    </submittedName>
</protein>
<sequence length="178" mass="21115">MKKWGQREATVSAIASELWTTSLDVEHHYHEQQQQRQSTPKEKSPIMQWIIGGMEIKQYQDCPVAVPHHFDQPEDDQLFREISFVRRLRHHHRIALFLGWSYENKLMRSLLGPTHVILLKYLEQIKGAVSSEEVRSTSYIPYEILFKQIWEIRNGAVCFFDKSTDRKTFCTKIYALTY</sequence>
<dbReference type="STRING" id="29172.A0A0D8Y0N4"/>
<organism evidence="1 2">
    <name type="scientific">Dictyocaulus viviparus</name>
    <name type="common">Bovine lungworm</name>
    <dbReference type="NCBI Taxonomy" id="29172"/>
    <lineage>
        <taxon>Eukaryota</taxon>
        <taxon>Metazoa</taxon>
        <taxon>Ecdysozoa</taxon>
        <taxon>Nematoda</taxon>
        <taxon>Chromadorea</taxon>
        <taxon>Rhabditida</taxon>
        <taxon>Rhabditina</taxon>
        <taxon>Rhabditomorpha</taxon>
        <taxon>Strongyloidea</taxon>
        <taxon>Metastrongylidae</taxon>
        <taxon>Dictyocaulus</taxon>
    </lineage>
</organism>
<name>A0A0D8Y0N4_DICVI</name>
<reference evidence="1 2" key="1">
    <citation type="submission" date="2013-11" db="EMBL/GenBank/DDBJ databases">
        <title>Draft genome of the bovine lungworm Dictyocaulus viviparus.</title>
        <authorList>
            <person name="Mitreva M."/>
        </authorList>
    </citation>
    <scope>NUCLEOTIDE SEQUENCE [LARGE SCALE GENOMIC DNA]</scope>
    <source>
        <strain evidence="1 2">HannoverDv2000</strain>
    </source>
</reference>
<dbReference type="AlphaFoldDB" id="A0A0D8Y0N4"/>
<evidence type="ECO:0000313" key="2">
    <source>
        <dbReference type="Proteomes" id="UP000053766"/>
    </source>
</evidence>
<evidence type="ECO:0000313" key="1">
    <source>
        <dbReference type="EMBL" id="KJH49682.1"/>
    </source>
</evidence>
<gene>
    <name evidence="1" type="ORF">DICVIV_04164</name>
</gene>
<dbReference type="Proteomes" id="UP000053766">
    <property type="component" value="Unassembled WGS sequence"/>
</dbReference>
<reference evidence="2" key="2">
    <citation type="journal article" date="2016" name="Sci. Rep.">
        <title>Dictyocaulus viviparus genome, variome and transcriptome elucidate lungworm biology and support future intervention.</title>
        <authorList>
            <person name="McNulty S.N."/>
            <person name="Strube C."/>
            <person name="Rosa B.A."/>
            <person name="Martin J.C."/>
            <person name="Tyagi R."/>
            <person name="Choi Y.J."/>
            <person name="Wang Q."/>
            <person name="Hallsworth Pepin K."/>
            <person name="Zhang X."/>
            <person name="Ozersky P."/>
            <person name="Wilson R.K."/>
            <person name="Sternberg P.W."/>
            <person name="Gasser R.B."/>
            <person name="Mitreva M."/>
        </authorList>
    </citation>
    <scope>NUCLEOTIDE SEQUENCE [LARGE SCALE GENOMIC DNA]</scope>
    <source>
        <strain evidence="2">HannoverDv2000</strain>
    </source>
</reference>
<keyword evidence="2" id="KW-1185">Reference proteome</keyword>
<dbReference type="OrthoDB" id="5804305at2759"/>
<accession>A0A0D8Y0N4</accession>